<evidence type="ECO:0000313" key="2">
    <source>
        <dbReference type="EMBL" id="GAV25464.1"/>
    </source>
</evidence>
<feature type="transmembrane region" description="Helical" evidence="1">
    <location>
        <begin position="58"/>
        <end position="75"/>
    </location>
</feature>
<accession>A0A1L8D2Y4</accession>
<feature type="transmembrane region" description="Helical" evidence="1">
    <location>
        <begin position="7"/>
        <end position="24"/>
    </location>
</feature>
<dbReference type="AlphaFoldDB" id="A0A1L8D2Y4"/>
<comment type="caution">
    <text evidence="2">The sequence shown here is derived from an EMBL/GenBank/DDBJ whole genome shotgun (WGS) entry which is preliminary data.</text>
</comment>
<evidence type="ECO:0000313" key="3">
    <source>
        <dbReference type="Proteomes" id="UP000187338"/>
    </source>
</evidence>
<dbReference type="Proteomes" id="UP000187338">
    <property type="component" value="Unassembled WGS sequence"/>
</dbReference>
<sequence length="105" mass="10869">MGMIIKIVISAITLIGVSLLTPGFSVKGGVIGAVVAAIVISILNSLAEKIIGEKGKGFTGFAVAVLILLLARYIVPQYLQVTLPGAIIAAIIIGLVDRFIPTTLR</sequence>
<dbReference type="Pfam" id="PF04020">
    <property type="entry name" value="Phage_holin_4_2"/>
    <property type="match status" value="1"/>
</dbReference>
<dbReference type="RefSeq" id="WP_075865620.1">
    <property type="nucleotide sequence ID" value="NZ_BDJL01000041.1"/>
</dbReference>
<keyword evidence="1" id="KW-0812">Transmembrane</keyword>
<dbReference type="OrthoDB" id="1701386at2"/>
<gene>
    <name evidence="2" type="ORF">ciss_13970</name>
</gene>
<feature type="transmembrane region" description="Helical" evidence="1">
    <location>
        <begin position="81"/>
        <end position="100"/>
    </location>
</feature>
<proteinExistence type="predicted"/>
<dbReference type="EMBL" id="BDJL01000041">
    <property type="protein sequence ID" value="GAV25464.1"/>
    <property type="molecule type" value="Genomic_DNA"/>
</dbReference>
<dbReference type="STRING" id="661089.ciss_13970"/>
<dbReference type="InterPro" id="IPR007165">
    <property type="entry name" value="Phage_holin_4_2"/>
</dbReference>
<keyword evidence="1" id="KW-1133">Transmembrane helix</keyword>
<name>A0A1L8D2Y4_9THEO</name>
<evidence type="ECO:0000256" key="1">
    <source>
        <dbReference type="SAM" id="Phobius"/>
    </source>
</evidence>
<protein>
    <submittedName>
        <fullName evidence="2">Membrane protein</fullName>
    </submittedName>
</protein>
<organism evidence="2 3">
    <name type="scientific">Carboxydothermus islandicus</name>
    <dbReference type="NCBI Taxonomy" id="661089"/>
    <lineage>
        <taxon>Bacteria</taxon>
        <taxon>Bacillati</taxon>
        <taxon>Bacillota</taxon>
        <taxon>Clostridia</taxon>
        <taxon>Thermoanaerobacterales</taxon>
        <taxon>Thermoanaerobacteraceae</taxon>
        <taxon>Carboxydothermus</taxon>
    </lineage>
</organism>
<reference evidence="3" key="1">
    <citation type="submission" date="2016-12" db="EMBL/GenBank/DDBJ databases">
        <title>Draft Genome Sequences od Carboxydothermus pertinax and islandicus, Hydrogenogenic Carboxydotrophic Bacteria.</title>
        <authorList>
            <person name="Fukuyama Y."/>
            <person name="Ohmae K."/>
            <person name="Yoneda Y."/>
            <person name="Yoshida T."/>
            <person name="Sako Y."/>
        </authorList>
    </citation>
    <scope>NUCLEOTIDE SEQUENCE [LARGE SCALE GENOMIC DNA]</scope>
    <source>
        <strain evidence="3">SET</strain>
    </source>
</reference>
<keyword evidence="1" id="KW-0472">Membrane</keyword>
<keyword evidence="3" id="KW-1185">Reference proteome</keyword>
<feature type="transmembrane region" description="Helical" evidence="1">
    <location>
        <begin position="30"/>
        <end position="46"/>
    </location>
</feature>